<dbReference type="Proteomes" id="UP000437068">
    <property type="component" value="Unassembled WGS sequence"/>
</dbReference>
<gene>
    <name evidence="6" type="ORF">PF001_g23735</name>
    <name evidence="5" type="ORF">PF002_g25711</name>
    <name evidence="4" type="ORF">PF005_g24957</name>
    <name evidence="2" type="ORF">PF006_g23916</name>
    <name evidence="3" type="ORF">PF010_g7783</name>
</gene>
<dbReference type="EMBL" id="QXGA01002544">
    <property type="protein sequence ID" value="KAE9095830.1"/>
    <property type="molecule type" value="Genomic_DNA"/>
</dbReference>
<comment type="caution">
    <text evidence="4">The sequence shown here is derived from an EMBL/GenBank/DDBJ whole genome shotgun (WGS) entry which is preliminary data.</text>
</comment>
<feature type="region of interest" description="Disordered" evidence="1">
    <location>
        <begin position="15"/>
        <end position="57"/>
    </location>
</feature>
<evidence type="ECO:0000313" key="2">
    <source>
        <dbReference type="EMBL" id="KAE9095830.1"/>
    </source>
</evidence>
<feature type="compositionally biased region" description="Polar residues" evidence="1">
    <location>
        <begin position="15"/>
        <end position="34"/>
    </location>
</feature>
<name>A0A6A3VZZ9_9STRA</name>
<reference evidence="7 8" key="1">
    <citation type="submission" date="2018-08" db="EMBL/GenBank/DDBJ databases">
        <title>Genomic investigation of the strawberry pathogen Phytophthora fragariae indicates pathogenicity is determined by transcriptional variation in three key races.</title>
        <authorList>
            <person name="Adams T.M."/>
            <person name="Armitage A.D."/>
            <person name="Sobczyk M.K."/>
            <person name="Bates H.J."/>
            <person name="Dunwell J.M."/>
            <person name="Nellist C.F."/>
            <person name="Harrison R.J."/>
        </authorList>
    </citation>
    <scope>NUCLEOTIDE SEQUENCE [LARGE SCALE GENOMIC DNA]</scope>
    <source>
        <strain evidence="6 8">A4</strain>
        <strain evidence="5 9">BC-1</strain>
        <strain evidence="4 7">NOV-27</strain>
        <strain evidence="2 10">NOV-5</strain>
        <strain evidence="3 11">ONT-3</strain>
    </source>
</reference>
<sequence length="57" mass="5814">MVRGFLLPLFTIQTQPAASSSKRANSTQVGSAATTVPVAPAEDADPPDSTSAQRAEA</sequence>
<dbReference type="EMBL" id="QXGD01002563">
    <property type="protein sequence ID" value="KAE9187022.1"/>
    <property type="molecule type" value="Genomic_DNA"/>
</dbReference>
<protein>
    <submittedName>
        <fullName evidence="4">Uncharacterized protein</fullName>
    </submittedName>
</protein>
<dbReference type="Proteomes" id="UP000488956">
    <property type="component" value="Unassembled WGS sequence"/>
</dbReference>
<dbReference type="EMBL" id="QXGE01002483">
    <property type="protein sequence ID" value="KAE9281519.1"/>
    <property type="molecule type" value="Genomic_DNA"/>
</dbReference>
<dbReference type="Proteomes" id="UP000433483">
    <property type="component" value="Unassembled WGS sequence"/>
</dbReference>
<dbReference type="EMBL" id="QXGB01002616">
    <property type="protein sequence ID" value="KAE9176434.1"/>
    <property type="molecule type" value="Genomic_DNA"/>
</dbReference>
<evidence type="ECO:0000313" key="8">
    <source>
        <dbReference type="Proteomes" id="UP000437068"/>
    </source>
</evidence>
<evidence type="ECO:0000313" key="3">
    <source>
        <dbReference type="EMBL" id="KAE9119653.1"/>
    </source>
</evidence>
<feature type="compositionally biased region" description="Low complexity" evidence="1">
    <location>
        <begin position="35"/>
        <end position="57"/>
    </location>
</feature>
<evidence type="ECO:0000313" key="4">
    <source>
        <dbReference type="EMBL" id="KAE9176434.1"/>
    </source>
</evidence>
<dbReference type="EMBL" id="QXFX01000338">
    <property type="protein sequence ID" value="KAE9119653.1"/>
    <property type="molecule type" value="Genomic_DNA"/>
</dbReference>
<evidence type="ECO:0000256" key="1">
    <source>
        <dbReference type="SAM" id="MobiDB-lite"/>
    </source>
</evidence>
<evidence type="ECO:0000313" key="11">
    <source>
        <dbReference type="Proteomes" id="UP000488956"/>
    </source>
</evidence>
<accession>A0A6A3VZZ9</accession>
<evidence type="ECO:0000313" key="7">
    <source>
        <dbReference type="Proteomes" id="UP000433483"/>
    </source>
</evidence>
<evidence type="ECO:0000313" key="5">
    <source>
        <dbReference type="EMBL" id="KAE9187022.1"/>
    </source>
</evidence>
<dbReference type="Proteomes" id="UP000440367">
    <property type="component" value="Unassembled WGS sequence"/>
</dbReference>
<evidence type="ECO:0000313" key="6">
    <source>
        <dbReference type="EMBL" id="KAE9281519.1"/>
    </source>
</evidence>
<dbReference type="AlphaFoldDB" id="A0A6A3VZZ9"/>
<evidence type="ECO:0000313" key="9">
    <source>
        <dbReference type="Proteomes" id="UP000440367"/>
    </source>
</evidence>
<dbReference type="Proteomes" id="UP000440732">
    <property type="component" value="Unassembled WGS sequence"/>
</dbReference>
<organism evidence="4 7">
    <name type="scientific">Phytophthora fragariae</name>
    <dbReference type="NCBI Taxonomy" id="53985"/>
    <lineage>
        <taxon>Eukaryota</taxon>
        <taxon>Sar</taxon>
        <taxon>Stramenopiles</taxon>
        <taxon>Oomycota</taxon>
        <taxon>Peronosporomycetes</taxon>
        <taxon>Peronosporales</taxon>
        <taxon>Peronosporaceae</taxon>
        <taxon>Phytophthora</taxon>
    </lineage>
</organism>
<keyword evidence="7" id="KW-1185">Reference proteome</keyword>
<proteinExistence type="predicted"/>
<evidence type="ECO:0000313" key="10">
    <source>
        <dbReference type="Proteomes" id="UP000440732"/>
    </source>
</evidence>